<accession>A0ABT7A0P2</accession>
<evidence type="ECO:0000256" key="1">
    <source>
        <dbReference type="SAM" id="MobiDB-lite"/>
    </source>
</evidence>
<keyword evidence="3" id="KW-1185">Reference proteome</keyword>
<evidence type="ECO:0000313" key="2">
    <source>
        <dbReference type="EMBL" id="MDJ1134902.1"/>
    </source>
</evidence>
<proteinExistence type="predicted"/>
<sequence length="239" mass="25009">MAELSDATELTEPTGATGATADSTPGVDGQWQSSRAKGLCYRGPRVVTGADIVRISRTLALEPWHFTQTAPAAANDPTGVVLDNARRRVNVRIANAAHGCVFHILTSEGTGRCGLGELAPLSCRMFPTVPGRGTGHDGAPGPEEDGEGNGEENGAGDEAAGGDHGGPGAPGRPLDAAGLAWAERRWAADRDQWFETVARWNALAEDADEPPGVEDFQRYLLEAHAAREAGAPWPEEVVA</sequence>
<dbReference type="RefSeq" id="WP_274045719.1">
    <property type="nucleotide sequence ID" value="NZ_JANCPR020000024.1"/>
</dbReference>
<reference evidence="2 3" key="1">
    <citation type="submission" date="2023-05" db="EMBL/GenBank/DDBJ databases">
        <title>Streptantibioticus silvisoli sp. nov., acidotolerant actinomycetes 1 from pine litter.</title>
        <authorList>
            <person name="Swiecimska M."/>
            <person name="Golinska P."/>
            <person name="Sangal V."/>
            <person name="Wachnowicz B."/>
            <person name="Goodfellow M."/>
        </authorList>
    </citation>
    <scope>NUCLEOTIDE SEQUENCE [LARGE SCALE GENOMIC DNA]</scope>
    <source>
        <strain evidence="2 3">DSM 42109</strain>
    </source>
</reference>
<name>A0ABT7A0P2_9ACTN</name>
<comment type="caution">
    <text evidence="2">The sequence shown here is derived from an EMBL/GenBank/DDBJ whole genome shotgun (WGS) entry which is preliminary data.</text>
</comment>
<protein>
    <recommendedName>
        <fullName evidence="4">YkgJ family cysteine cluster protein</fullName>
    </recommendedName>
</protein>
<dbReference type="Proteomes" id="UP001214441">
    <property type="component" value="Unassembled WGS sequence"/>
</dbReference>
<evidence type="ECO:0008006" key="4">
    <source>
        <dbReference type="Google" id="ProtNLM"/>
    </source>
</evidence>
<evidence type="ECO:0000313" key="3">
    <source>
        <dbReference type="Proteomes" id="UP001214441"/>
    </source>
</evidence>
<organism evidence="2 3">
    <name type="scientific">Streptomyces iconiensis</name>
    <dbReference type="NCBI Taxonomy" id="1384038"/>
    <lineage>
        <taxon>Bacteria</taxon>
        <taxon>Bacillati</taxon>
        <taxon>Actinomycetota</taxon>
        <taxon>Actinomycetes</taxon>
        <taxon>Kitasatosporales</taxon>
        <taxon>Streptomycetaceae</taxon>
        <taxon>Streptomyces</taxon>
    </lineage>
</organism>
<feature type="region of interest" description="Disordered" evidence="1">
    <location>
        <begin position="130"/>
        <end position="175"/>
    </location>
</feature>
<feature type="region of interest" description="Disordered" evidence="1">
    <location>
        <begin position="1"/>
        <end position="31"/>
    </location>
</feature>
<dbReference type="EMBL" id="JANCPR020000024">
    <property type="protein sequence ID" value="MDJ1134902.1"/>
    <property type="molecule type" value="Genomic_DNA"/>
</dbReference>
<gene>
    <name evidence="2" type="ORF">NMN56_023675</name>
</gene>